<evidence type="ECO:0000256" key="3">
    <source>
        <dbReference type="ARBA" id="ARBA00022448"/>
    </source>
</evidence>
<feature type="transmembrane region" description="Helical" evidence="8">
    <location>
        <begin position="12"/>
        <end position="32"/>
    </location>
</feature>
<evidence type="ECO:0000256" key="1">
    <source>
        <dbReference type="ARBA" id="ARBA00004651"/>
    </source>
</evidence>
<evidence type="ECO:0000256" key="4">
    <source>
        <dbReference type="ARBA" id="ARBA00022475"/>
    </source>
</evidence>
<protein>
    <recommendedName>
        <fullName evidence="8">Probable membrane transporter protein</fullName>
    </recommendedName>
</protein>
<dbReference type="GO" id="GO:0005886">
    <property type="term" value="C:plasma membrane"/>
    <property type="evidence" value="ECO:0007669"/>
    <property type="project" value="UniProtKB-SubCell"/>
</dbReference>
<comment type="similarity">
    <text evidence="2 8">Belongs to the 4-toluene sulfonate uptake permease (TSUP) (TC 2.A.102) family.</text>
</comment>
<keyword evidence="7 8" id="KW-0472">Membrane</keyword>
<reference evidence="9 10" key="1">
    <citation type="submission" date="2019-12" db="EMBL/GenBank/DDBJ databases">
        <title>Maritimibacter sp. nov. sp. isolated from sea sand.</title>
        <authorList>
            <person name="Kim J."/>
            <person name="Jeong S.E."/>
            <person name="Jung H.S."/>
            <person name="Jeon C.O."/>
        </authorList>
    </citation>
    <scope>NUCLEOTIDE SEQUENCE [LARGE SCALE GENOMIC DNA]</scope>
    <source>
        <strain evidence="9 10">DP07</strain>
    </source>
</reference>
<keyword evidence="4 8" id="KW-1003">Cell membrane</keyword>
<sequence>MDVLGLLADLPGATLVAATAIVLFAGFVKGAVGFAMPMIIISGLGSILPAETALAALILPTLVTNGRQALRGGWQGAWTAVKRYRLFLAALLVFLVGSAQLVGVIPSRALFLVIGVPLVIFAVLQLAGWVLRLDPRHRRRDEMLIGGFAGFMGGMSGIWGPPTVMYLAATDAPKSEAMRVQGVIYGIGSVALLAAHLRSGVLNAQTLPLSLAAIVPALAGMALGYVLHDRMPQATFRRAMLVVLAIAGLNLVRRGLMA</sequence>
<evidence type="ECO:0000256" key="6">
    <source>
        <dbReference type="ARBA" id="ARBA00022989"/>
    </source>
</evidence>
<feature type="transmembrane region" description="Helical" evidence="8">
    <location>
        <begin position="234"/>
        <end position="252"/>
    </location>
</feature>
<keyword evidence="6 8" id="KW-1133">Transmembrane helix</keyword>
<evidence type="ECO:0000256" key="2">
    <source>
        <dbReference type="ARBA" id="ARBA00009142"/>
    </source>
</evidence>
<proteinExistence type="inferred from homology"/>
<dbReference type="PANTHER" id="PTHR30269:SF32">
    <property type="entry name" value="MEMBRANE TRANSPORTER PROTEIN-RELATED"/>
    <property type="match status" value="1"/>
</dbReference>
<comment type="caution">
    <text evidence="9">The sequence shown here is derived from an EMBL/GenBank/DDBJ whole genome shotgun (WGS) entry which is preliminary data.</text>
</comment>
<dbReference type="RefSeq" id="WP_161353653.1">
    <property type="nucleotide sequence ID" value="NZ_WTUX01000022.1"/>
</dbReference>
<feature type="transmembrane region" description="Helical" evidence="8">
    <location>
        <begin position="84"/>
        <end position="103"/>
    </location>
</feature>
<dbReference type="AlphaFoldDB" id="A0A845M8Q8"/>
<evidence type="ECO:0000313" key="10">
    <source>
        <dbReference type="Proteomes" id="UP000467322"/>
    </source>
</evidence>
<evidence type="ECO:0000256" key="5">
    <source>
        <dbReference type="ARBA" id="ARBA00022692"/>
    </source>
</evidence>
<comment type="subcellular location">
    <subcellularLocation>
        <location evidence="1 8">Cell membrane</location>
        <topology evidence="1 8">Multi-pass membrane protein</topology>
    </subcellularLocation>
</comment>
<gene>
    <name evidence="9" type="ORF">GQE99_19645</name>
</gene>
<evidence type="ECO:0000313" key="9">
    <source>
        <dbReference type="EMBL" id="MZR15238.1"/>
    </source>
</evidence>
<dbReference type="InterPro" id="IPR002781">
    <property type="entry name" value="TM_pro_TauE-like"/>
</dbReference>
<dbReference type="PANTHER" id="PTHR30269">
    <property type="entry name" value="TRANSMEMBRANE PROTEIN YFCA"/>
    <property type="match status" value="1"/>
</dbReference>
<evidence type="ECO:0000256" key="7">
    <source>
        <dbReference type="ARBA" id="ARBA00023136"/>
    </source>
</evidence>
<keyword evidence="5 8" id="KW-0812">Transmembrane</keyword>
<feature type="transmembrane region" description="Helical" evidence="8">
    <location>
        <begin position="180"/>
        <end position="197"/>
    </location>
</feature>
<feature type="transmembrane region" description="Helical" evidence="8">
    <location>
        <begin position="209"/>
        <end position="228"/>
    </location>
</feature>
<dbReference type="Proteomes" id="UP000467322">
    <property type="component" value="Unassembled WGS sequence"/>
</dbReference>
<dbReference type="Pfam" id="PF01925">
    <property type="entry name" value="TauE"/>
    <property type="match status" value="1"/>
</dbReference>
<keyword evidence="3" id="KW-0813">Transport</keyword>
<dbReference type="InterPro" id="IPR052017">
    <property type="entry name" value="TSUP"/>
</dbReference>
<feature type="transmembrane region" description="Helical" evidence="8">
    <location>
        <begin position="109"/>
        <end position="131"/>
    </location>
</feature>
<organism evidence="9 10">
    <name type="scientific">Maritimibacter harenae</name>
    <dbReference type="NCBI Taxonomy" id="2606218"/>
    <lineage>
        <taxon>Bacteria</taxon>
        <taxon>Pseudomonadati</taxon>
        <taxon>Pseudomonadota</taxon>
        <taxon>Alphaproteobacteria</taxon>
        <taxon>Rhodobacterales</taxon>
        <taxon>Roseobacteraceae</taxon>
        <taxon>Maritimibacter</taxon>
    </lineage>
</organism>
<keyword evidence="10" id="KW-1185">Reference proteome</keyword>
<name>A0A845M8Q8_9RHOB</name>
<evidence type="ECO:0000256" key="8">
    <source>
        <dbReference type="RuleBase" id="RU363041"/>
    </source>
</evidence>
<accession>A0A845M8Q8</accession>
<feature type="transmembrane region" description="Helical" evidence="8">
    <location>
        <begin position="143"/>
        <end position="160"/>
    </location>
</feature>
<feature type="transmembrane region" description="Helical" evidence="8">
    <location>
        <begin position="38"/>
        <end position="63"/>
    </location>
</feature>
<dbReference type="EMBL" id="WTUX01000022">
    <property type="protein sequence ID" value="MZR15238.1"/>
    <property type="molecule type" value="Genomic_DNA"/>
</dbReference>